<dbReference type="InterPro" id="IPR002912">
    <property type="entry name" value="ACT_dom"/>
</dbReference>
<evidence type="ECO:0000256" key="17">
    <source>
        <dbReference type="ARBA" id="ARBA00031520"/>
    </source>
</evidence>
<evidence type="ECO:0000259" key="22">
    <source>
        <dbReference type="PROSITE" id="PS51671"/>
    </source>
</evidence>
<evidence type="ECO:0000256" key="5">
    <source>
        <dbReference type="ARBA" id="ARBA00004817"/>
    </source>
</evidence>
<dbReference type="PROSITE" id="PS51168">
    <property type="entry name" value="CHORISMATE_MUT_2"/>
    <property type="match status" value="1"/>
</dbReference>
<dbReference type="EMBL" id="CM001487">
    <property type="protein sequence ID" value="EIM56222.1"/>
    <property type="molecule type" value="Genomic_DNA"/>
</dbReference>
<dbReference type="GO" id="GO:0046417">
    <property type="term" value="P:chorismate metabolic process"/>
    <property type="evidence" value="ECO:0007669"/>
    <property type="project" value="InterPro"/>
</dbReference>
<dbReference type="GO" id="GO:0004664">
    <property type="term" value="F:prephenate dehydratase activity"/>
    <property type="evidence" value="ECO:0007669"/>
    <property type="project" value="UniProtKB-EC"/>
</dbReference>
<dbReference type="GO" id="GO:0009094">
    <property type="term" value="P:L-phenylalanine biosynthetic process"/>
    <property type="evidence" value="ECO:0007669"/>
    <property type="project" value="UniProtKB-UniPathway"/>
</dbReference>
<comment type="catalytic activity">
    <reaction evidence="18">
        <text>prephenate + H(+) = 3-phenylpyruvate + CO2 + H2O</text>
        <dbReference type="Rhea" id="RHEA:21648"/>
        <dbReference type="ChEBI" id="CHEBI:15377"/>
        <dbReference type="ChEBI" id="CHEBI:15378"/>
        <dbReference type="ChEBI" id="CHEBI:16526"/>
        <dbReference type="ChEBI" id="CHEBI:18005"/>
        <dbReference type="ChEBI" id="CHEBI:29934"/>
        <dbReference type="EC" id="4.2.1.51"/>
    </reaction>
</comment>
<comment type="pathway">
    <text evidence="5">Metabolic intermediate biosynthesis; prephenate biosynthesis; prephenate from chorismate: step 1/1.</text>
</comment>
<dbReference type="CDD" id="cd13631">
    <property type="entry name" value="PBP2_Ct-PDT_like"/>
    <property type="match status" value="1"/>
</dbReference>
<evidence type="ECO:0000256" key="16">
    <source>
        <dbReference type="ARBA" id="ARBA00031175"/>
    </source>
</evidence>
<evidence type="ECO:0000256" key="1">
    <source>
        <dbReference type="ARBA" id="ARBA00000824"/>
    </source>
</evidence>
<evidence type="ECO:0000313" key="24">
    <source>
        <dbReference type="Proteomes" id="UP000005753"/>
    </source>
</evidence>
<comment type="subcellular location">
    <subcellularLocation>
        <location evidence="3">Cytoplasm</location>
    </subcellularLocation>
</comment>
<dbReference type="PIRSF" id="PIRSF001500">
    <property type="entry name" value="Chor_mut_pdt_Ppr"/>
    <property type="match status" value="1"/>
</dbReference>
<organism evidence="23 24">
    <name type="scientific">Eubacterium cellulosolvens (strain ATCC 43171 / JCM 9499 / 6)</name>
    <name type="common">Cillobacterium cellulosolvens</name>
    <dbReference type="NCBI Taxonomy" id="633697"/>
    <lineage>
        <taxon>Bacteria</taxon>
        <taxon>Bacillati</taxon>
        <taxon>Bacillota</taxon>
        <taxon>Clostridia</taxon>
        <taxon>Eubacteriales</taxon>
        <taxon>Eubacteriaceae</taxon>
        <taxon>Eubacterium</taxon>
    </lineage>
</organism>
<dbReference type="PANTHER" id="PTHR21022">
    <property type="entry name" value="PREPHENATE DEHYDRATASE P PROTEIN"/>
    <property type="match status" value="1"/>
</dbReference>
<feature type="domain" description="Prephenate dehydratase" evidence="21">
    <location>
        <begin position="111"/>
        <end position="288"/>
    </location>
</feature>
<dbReference type="SUPFAM" id="SSF55021">
    <property type="entry name" value="ACT-like"/>
    <property type="match status" value="1"/>
</dbReference>
<evidence type="ECO:0000259" key="20">
    <source>
        <dbReference type="PROSITE" id="PS51168"/>
    </source>
</evidence>
<dbReference type="PROSITE" id="PS51671">
    <property type="entry name" value="ACT"/>
    <property type="match status" value="1"/>
</dbReference>
<dbReference type="Proteomes" id="UP000005753">
    <property type="component" value="Chromosome"/>
</dbReference>
<name>I5AQZ9_EUBC6</name>
<reference evidence="23 24" key="2">
    <citation type="submission" date="2012-02" db="EMBL/GenBank/DDBJ databases">
        <title>Improved High-Quality Draft sequence of Eubacterium cellulosolvens 6.</title>
        <authorList>
            <consortium name="US DOE Joint Genome Institute"/>
            <person name="Lucas S."/>
            <person name="Han J."/>
            <person name="Lapidus A."/>
            <person name="Cheng J.-F."/>
            <person name="Goodwin L."/>
            <person name="Pitluck S."/>
            <person name="Peters L."/>
            <person name="Mikhailova N."/>
            <person name="Gu W."/>
            <person name="Detter J.C."/>
            <person name="Han C."/>
            <person name="Tapia R."/>
            <person name="Land M."/>
            <person name="Hauser L."/>
            <person name="Kyrpides N."/>
            <person name="Ivanova N."/>
            <person name="Pagani I."/>
            <person name="Johnson E."/>
            <person name="Mukhopadhyay B."/>
            <person name="Anderson I."/>
            <person name="Woyke T."/>
        </authorList>
    </citation>
    <scope>NUCLEOTIDE SEQUENCE [LARGE SCALE GENOMIC DNA]</scope>
    <source>
        <strain evidence="23 24">6</strain>
    </source>
</reference>
<dbReference type="InterPro" id="IPR036979">
    <property type="entry name" value="CM_dom_sf"/>
</dbReference>
<dbReference type="STRING" id="633697.EubceDRAFT1_0363"/>
<dbReference type="SUPFAM" id="SSF48600">
    <property type="entry name" value="Chorismate mutase II"/>
    <property type="match status" value="1"/>
</dbReference>
<dbReference type="InterPro" id="IPR045865">
    <property type="entry name" value="ACT-like_dom_sf"/>
</dbReference>
<dbReference type="eggNOG" id="COG1605">
    <property type="taxonomic scope" value="Bacteria"/>
</dbReference>
<dbReference type="CDD" id="cd04905">
    <property type="entry name" value="ACT_CM-PDT"/>
    <property type="match status" value="1"/>
</dbReference>
<dbReference type="eggNOG" id="COG0077">
    <property type="taxonomic scope" value="Bacteria"/>
</dbReference>
<dbReference type="Gene3D" id="1.20.59.10">
    <property type="entry name" value="Chorismate mutase"/>
    <property type="match status" value="1"/>
</dbReference>
<dbReference type="Pfam" id="PF01817">
    <property type="entry name" value="CM_2"/>
    <property type="match status" value="1"/>
</dbReference>
<dbReference type="PANTHER" id="PTHR21022:SF19">
    <property type="entry name" value="PREPHENATE DEHYDRATASE-RELATED"/>
    <property type="match status" value="1"/>
</dbReference>
<dbReference type="InterPro" id="IPR008242">
    <property type="entry name" value="Chor_mutase/pphenate_deHydtase"/>
</dbReference>
<dbReference type="InterPro" id="IPR002701">
    <property type="entry name" value="CM_II_prokaryot"/>
</dbReference>
<dbReference type="PROSITE" id="PS51171">
    <property type="entry name" value="PREPHENATE_DEHYDR_3"/>
    <property type="match status" value="1"/>
</dbReference>
<dbReference type="UniPathway" id="UPA00121">
    <property type="reaction ID" value="UER00345"/>
</dbReference>
<dbReference type="Pfam" id="PF00800">
    <property type="entry name" value="PDT"/>
    <property type="match status" value="1"/>
</dbReference>
<dbReference type="GO" id="GO:0004106">
    <property type="term" value="F:chorismate mutase activity"/>
    <property type="evidence" value="ECO:0007669"/>
    <property type="project" value="UniProtKB-EC"/>
</dbReference>
<feature type="site" description="Essential for prephenate dehydratase activity" evidence="19">
    <location>
        <position position="281"/>
    </location>
</feature>
<evidence type="ECO:0000256" key="18">
    <source>
        <dbReference type="ARBA" id="ARBA00047848"/>
    </source>
</evidence>
<reference evidence="23 24" key="1">
    <citation type="submission" date="2010-08" db="EMBL/GenBank/DDBJ databases">
        <authorList>
            <consortium name="US DOE Joint Genome Institute (JGI-PGF)"/>
            <person name="Lucas S."/>
            <person name="Copeland A."/>
            <person name="Lapidus A."/>
            <person name="Cheng J.-F."/>
            <person name="Bruce D."/>
            <person name="Goodwin L."/>
            <person name="Pitluck S."/>
            <person name="Land M.L."/>
            <person name="Hauser L."/>
            <person name="Chang Y.-J."/>
            <person name="Anderson I.J."/>
            <person name="Johnson E."/>
            <person name="Mulhopadhyay B."/>
            <person name="Kyrpides N."/>
            <person name="Woyke T.J."/>
        </authorList>
    </citation>
    <scope>NUCLEOTIDE SEQUENCE [LARGE SCALE GENOMIC DNA]</scope>
    <source>
        <strain evidence="23 24">6</strain>
    </source>
</reference>
<dbReference type="HOGENOM" id="CLU_035008_1_1_9"/>
<dbReference type="AlphaFoldDB" id="I5AQZ9"/>
<keyword evidence="15" id="KW-0511">Multifunctional enzyme</keyword>
<comment type="function">
    <text evidence="2">Catalyzes the Claisen rearrangement of chorismate to prephenate and the decarboxylation/dehydration of prephenate to phenylpyruvate.</text>
</comment>
<dbReference type="GO" id="GO:0005737">
    <property type="term" value="C:cytoplasm"/>
    <property type="evidence" value="ECO:0007669"/>
    <property type="project" value="UniProtKB-SubCell"/>
</dbReference>
<keyword evidence="12" id="KW-0584">Phenylalanine biosynthesis</keyword>
<dbReference type="OrthoDB" id="9802281at2"/>
<feature type="domain" description="ACT" evidence="22">
    <location>
        <begin position="300"/>
        <end position="376"/>
    </location>
</feature>
<evidence type="ECO:0000256" key="8">
    <source>
        <dbReference type="ARBA" id="ARBA00021872"/>
    </source>
</evidence>
<evidence type="ECO:0000256" key="14">
    <source>
        <dbReference type="ARBA" id="ARBA00023239"/>
    </source>
</evidence>
<evidence type="ECO:0000256" key="10">
    <source>
        <dbReference type="ARBA" id="ARBA00022605"/>
    </source>
</evidence>
<dbReference type="SUPFAM" id="SSF53850">
    <property type="entry name" value="Periplasmic binding protein-like II"/>
    <property type="match status" value="1"/>
</dbReference>
<keyword evidence="9" id="KW-0963">Cytoplasm</keyword>
<proteinExistence type="predicted"/>
<protein>
    <recommendedName>
        <fullName evidence="7">Bifunctional chorismate mutase/prephenate dehydratase</fullName>
        <ecNumber evidence="6">4.2.1.51</ecNumber>
    </recommendedName>
    <alternativeName>
        <fullName evidence="17">Chorismate mutase-prephenate dehydratase</fullName>
    </alternativeName>
    <alternativeName>
        <fullName evidence="8">Prephenate dehydratase</fullName>
    </alternativeName>
    <alternativeName>
        <fullName evidence="16">p-protein</fullName>
    </alternativeName>
</protein>
<keyword evidence="14" id="KW-0456">Lyase</keyword>
<comment type="catalytic activity">
    <reaction evidence="1">
        <text>chorismate = prephenate</text>
        <dbReference type="Rhea" id="RHEA:13897"/>
        <dbReference type="ChEBI" id="CHEBI:29748"/>
        <dbReference type="ChEBI" id="CHEBI:29934"/>
        <dbReference type="EC" id="5.4.99.5"/>
    </reaction>
</comment>
<dbReference type="Gene3D" id="3.40.190.10">
    <property type="entry name" value="Periplasmic binding protein-like II"/>
    <property type="match status" value="2"/>
</dbReference>
<gene>
    <name evidence="23" type="ORF">EubceDRAFT1_0363</name>
</gene>
<dbReference type="Gene3D" id="3.30.70.260">
    <property type="match status" value="1"/>
</dbReference>
<evidence type="ECO:0000256" key="7">
    <source>
        <dbReference type="ARBA" id="ARBA00014401"/>
    </source>
</evidence>
<feature type="domain" description="Chorismate mutase" evidence="20">
    <location>
        <begin position="1"/>
        <end position="88"/>
    </location>
</feature>
<comment type="pathway">
    <text evidence="4">Amino-acid biosynthesis; L-phenylalanine biosynthesis; phenylpyruvate from prephenate: step 1/1.</text>
</comment>
<evidence type="ECO:0000259" key="21">
    <source>
        <dbReference type="PROSITE" id="PS51171"/>
    </source>
</evidence>
<keyword evidence="24" id="KW-1185">Reference proteome</keyword>
<evidence type="ECO:0000256" key="6">
    <source>
        <dbReference type="ARBA" id="ARBA00013147"/>
    </source>
</evidence>
<keyword evidence="10" id="KW-0028">Amino-acid biosynthesis</keyword>
<dbReference type="UniPathway" id="UPA00120">
    <property type="reaction ID" value="UER00203"/>
</dbReference>
<dbReference type="EC" id="4.2.1.51" evidence="6"/>
<evidence type="ECO:0000256" key="19">
    <source>
        <dbReference type="PIRSR" id="PIRSR001500-2"/>
    </source>
</evidence>
<evidence type="ECO:0000256" key="12">
    <source>
        <dbReference type="ARBA" id="ARBA00023222"/>
    </source>
</evidence>
<dbReference type="InterPro" id="IPR001086">
    <property type="entry name" value="Preph_deHydtase"/>
</dbReference>
<evidence type="ECO:0000256" key="9">
    <source>
        <dbReference type="ARBA" id="ARBA00022490"/>
    </source>
</evidence>
<keyword evidence="13" id="KW-0413">Isomerase</keyword>
<dbReference type="SMART" id="SM00830">
    <property type="entry name" value="CM_2"/>
    <property type="match status" value="1"/>
</dbReference>
<accession>I5AQZ9</accession>
<evidence type="ECO:0000256" key="11">
    <source>
        <dbReference type="ARBA" id="ARBA00023141"/>
    </source>
</evidence>
<dbReference type="InterPro" id="IPR036263">
    <property type="entry name" value="Chorismate_II_sf"/>
</dbReference>
<evidence type="ECO:0000256" key="15">
    <source>
        <dbReference type="ARBA" id="ARBA00023268"/>
    </source>
</evidence>
<sequence>MTELEKCREQIDVTDRQIVELFEKRMQLVQGIAEYKIRSGKAVFDAKREREKIASVSAMAHTGFNRRGVEELFEQLMSISRKRQYQLLTENGITLPMDYAQMDRLYFDNARVVFQGVEGAYSFEAMKTFFDDSIHPIHVPTWKEAMELVTNGEADFAVLPIENSTAGIVSDIYDLLLQYNNYIVGEQIIKIDHMLMALPGTSLEDIDVVYSHPQGLAQCKDFLSGYPQWKQRNVLNTAMAAEKVAREGLRNQAAIASRSAAEYFGLEILKGDGLSKEKNSTRFIIVSHNRCFVRNAQKISICFGLPHAAGTLYSMLSNIIFNGLNMLKIESRPIPEKPFTYRFFIDFEGNLNSPSVRNALRGIEAEASEFRLLGNY</sequence>
<evidence type="ECO:0000256" key="13">
    <source>
        <dbReference type="ARBA" id="ARBA00023235"/>
    </source>
</evidence>
<evidence type="ECO:0000313" key="23">
    <source>
        <dbReference type="EMBL" id="EIM56222.1"/>
    </source>
</evidence>
<evidence type="ECO:0000256" key="3">
    <source>
        <dbReference type="ARBA" id="ARBA00004496"/>
    </source>
</evidence>
<evidence type="ECO:0000256" key="4">
    <source>
        <dbReference type="ARBA" id="ARBA00004741"/>
    </source>
</evidence>
<evidence type="ECO:0000256" key="2">
    <source>
        <dbReference type="ARBA" id="ARBA00002364"/>
    </source>
</evidence>
<keyword evidence="11" id="KW-0057">Aromatic amino acid biosynthesis</keyword>